<reference evidence="1 2" key="1">
    <citation type="submission" date="2020-09" db="EMBL/GenBank/DDBJ databases">
        <title>De no assembly of potato wild relative species, Solanum commersonii.</title>
        <authorList>
            <person name="Cho K."/>
        </authorList>
    </citation>
    <scope>NUCLEOTIDE SEQUENCE [LARGE SCALE GENOMIC DNA]</scope>
    <source>
        <strain evidence="1">LZ3.2</strain>
        <tissue evidence="1">Leaf</tissue>
    </source>
</reference>
<proteinExistence type="predicted"/>
<evidence type="ECO:0000313" key="1">
    <source>
        <dbReference type="EMBL" id="KAG5607435.1"/>
    </source>
</evidence>
<name>A0A9J5Z3A2_SOLCO</name>
<sequence>MLSRISKTSTAVLNVSYGRSPLPTKFENDADEIMQDFSDDDIDAMEELANQPISMLLEKC</sequence>
<evidence type="ECO:0000313" key="2">
    <source>
        <dbReference type="Proteomes" id="UP000824120"/>
    </source>
</evidence>
<dbReference type="EMBL" id="JACXVP010000005">
    <property type="protein sequence ID" value="KAG5607435.1"/>
    <property type="molecule type" value="Genomic_DNA"/>
</dbReference>
<comment type="caution">
    <text evidence="1">The sequence shown here is derived from an EMBL/GenBank/DDBJ whole genome shotgun (WGS) entry which is preliminary data.</text>
</comment>
<accession>A0A9J5Z3A2</accession>
<gene>
    <name evidence="1" type="ORF">H5410_028927</name>
</gene>
<dbReference type="AlphaFoldDB" id="A0A9J5Z3A2"/>
<organism evidence="1 2">
    <name type="scientific">Solanum commersonii</name>
    <name type="common">Commerson's wild potato</name>
    <name type="synonym">Commerson's nightshade</name>
    <dbReference type="NCBI Taxonomy" id="4109"/>
    <lineage>
        <taxon>Eukaryota</taxon>
        <taxon>Viridiplantae</taxon>
        <taxon>Streptophyta</taxon>
        <taxon>Embryophyta</taxon>
        <taxon>Tracheophyta</taxon>
        <taxon>Spermatophyta</taxon>
        <taxon>Magnoliopsida</taxon>
        <taxon>eudicotyledons</taxon>
        <taxon>Gunneridae</taxon>
        <taxon>Pentapetalae</taxon>
        <taxon>asterids</taxon>
        <taxon>lamiids</taxon>
        <taxon>Solanales</taxon>
        <taxon>Solanaceae</taxon>
        <taxon>Solanoideae</taxon>
        <taxon>Solaneae</taxon>
        <taxon>Solanum</taxon>
    </lineage>
</organism>
<dbReference type="Proteomes" id="UP000824120">
    <property type="component" value="Chromosome 5"/>
</dbReference>
<protein>
    <submittedName>
        <fullName evidence="1">Uncharacterized protein</fullName>
    </submittedName>
</protein>
<keyword evidence="2" id="KW-1185">Reference proteome</keyword>